<protein>
    <submittedName>
        <fullName evidence="1">Uncharacterized protein</fullName>
    </submittedName>
</protein>
<evidence type="ECO:0000313" key="2">
    <source>
        <dbReference type="Proteomes" id="UP000242381"/>
    </source>
</evidence>
<proteinExistence type="predicted"/>
<dbReference type="EMBL" id="KV921265">
    <property type="protein sequence ID" value="ORE22599.1"/>
    <property type="molecule type" value="Genomic_DNA"/>
</dbReference>
<gene>
    <name evidence="1" type="ORF">BCV71DRAFT_260117</name>
</gene>
<reference evidence="1 2" key="1">
    <citation type="journal article" date="2016" name="Proc. Natl. Acad. Sci. U.S.A.">
        <title>Lipid metabolic changes in an early divergent fungus govern the establishment of a mutualistic symbiosis with endobacteria.</title>
        <authorList>
            <person name="Lastovetsky O.A."/>
            <person name="Gaspar M.L."/>
            <person name="Mondo S.J."/>
            <person name="LaButti K.M."/>
            <person name="Sandor L."/>
            <person name="Grigoriev I.V."/>
            <person name="Henry S.A."/>
            <person name="Pawlowska T.E."/>
        </authorList>
    </citation>
    <scope>NUCLEOTIDE SEQUENCE [LARGE SCALE GENOMIC DNA]</scope>
    <source>
        <strain evidence="1 2">ATCC 11559</strain>
    </source>
</reference>
<accession>A0A1X0SEB4</accession>
<dbReference type="OMA" id="GYINTWS"/>
<evidence type="ECO:0000313" key="1">
    <source>
        <dbReference type="EMBL" id="ORE22599.1"/>
    </source>
</evidence>
<dbReference type="VEuPathDB" id="FungiDB:BCV72DRAFT_313669"/>
<dbReference type="AlphaFoldDB" id="A0A1X0SEB4"/>
<name>A0A1X0SEB4_RHIZD</name>
<dbReference type="Proteomes" id="UP000242381">
    <property type="component" value="Unassembled WGS sequence"/>
</dbReference>
<organism evidence="1 2">
    <name type="scientific">Rhizopus microsporus</name>
    <dbReference type="NCBI Taxonomy" id="58291"/>
    <lineage>
        <taxon>Eukaryota</taxon>
        <taxon>Fungi</taxon>
        <taxon>Fungi incertae sedis</taxon>
        <taxon>Mucoromycota</taxon>
        <taxon>Mucoromycotina</taxon>
        <taxon>Mucoromycetes</taxon>
        <taxon>Mucorales</taxon>
        <taxon>Mucorineae</taxon>
        <taxon>Rhizopodaceae</taxon>
        <taxon>Rhizopus</taxon>
    </lineage>
</organism>
<sequence>MKPSMYYHLCGYNLATRRRKEHQECHLDEIKYISELPTLKTANLTSFLLAASTRLQSYQRIHNYYCQNKWSQKLKFKTYINKQKGTQEIVKRLFDNSKKYGTSSTVGAKNQTPNKSKHVPLLLTDLPSSSQRKRIIAFGNGSFCSSMREKRAAPTKRITEEIKRKCKQSKKGDLICFG</sequence>